<evidence type="ECO:0000256" key="2">
    <source>
        <dbReference type="ARBA" id="ARBA00023210"/>
    </source>
</evidence>
<dbReference type="GO" id="GO:0000917">
    <property type="term" value="P:division septum assembly"/>
    <property type="evidence" value="ECO:0007669"/>
    <property type="project" value="UniProtKB-KW"/>
</dbReference>
<gene>
    <name evidence="4" type="primary">zapB</name>
    <name evidence="4" type="ORF">NEJAP_0565</name>
</gene>
<dbReference type="GO" id="GO:0043093">
    <property type="term" value="P:FtsZ-dependent cytokinesis"/>
    <property type="evidence" value="ECO:0007669"/>
    <property type="project" value="InterPro"/>
</dbReference>
<dbReference type="Gene3D" id="1.20.5.340">
    <property type="match status" value="1"/>
</dbReference>
<dbReference type="EMBL" id="AP014546">
    <property type="protein sequence ID" value="BBB28522.1"/>
    <property type="molecule type" value="Genomic_DNA"/>
</dbReference>
<dbReference type="AlphaFoldDB" id="A0A7R6PEB1"/>
<evidence type="ECO:0000313" key="4">
    <source>
        <dbReference type="EMBL" id="BBB28522.1"/>
    </source>
</evidence>
<keyword evidence="2" id="KW-0717">Septation</keyword>
<accession>A0A7R6PEB1</accession>
<dbReference type="KEGG" id="njp:NEJAP_0565"/>
<dbReference type="GO" id="GO:0005737">
    <property type="term" value="C:cytoplasm"/>
    <property type="evidence" value="ECO:0007669"/>
    <property type="project" value="InterPro"/>
</dbReference>
<keyword evidence="2" id="KW-0131">Cell cycle</keyword>
<keyword evidence="4" id="KW-0132">Cell division</keyword>
<protein>
    <submittedName>
        <fullName evidence="4">Cell division protein ZapB</fullName>
    </submittedName>
</protein>
<organism evidence="4 5">
    <name type="scientific">Neptunomonas japonica JAMM 1380</name>
    <dbReference type="NCBI Taxonomy" id="1441457"/>
    <lineage>
        <taxon>Bacteria</taxon>
        <taxon>Pseudomonadati</taxon>
        <taxon>Pseudomonadota</taxon>
        <taxon>Gammaproteobacteria</taxon>
        <taxon>Oceanospirillales</taxon>
        <taxon>Oceanospirillaceae</taxon>
        <taxon>Neptunomonas</taxon>
    </lineage>
</organism>
<proteinExistence type="predicted"/>
<feature type="coiled-coil region" evidence="3">
    <location>
        <begin position="6"/>
        <end position="54"/>
    </location>
</feature>
<dbReference type="InterPro" id="IPR009252">
    <property type="entry name" value="Cell_div_ZapB"/>
</dbReference>
<evidence type="ECO:0000313" key="5">
    <source>
        <dbReference type="Proteomes" id="UP000595332"/>
    </source>
</evidence>
<name>A0A7R6PEB1_9GAMM</name>
<evidence type="ECO:0000256" key="1">
    <source>
        <dbReference type="ARBA" id="ARBA00023054"/>
    </source>
</evidence>
<dbReference type="Pfam" id="PF06005">
    <property type="entry name" value="ZapB"/>
    <property type="match status" value="1"/>
</dbReference>
<evidence type="ECO:0000256" key="3">
    <source>
        <dbReference type="SAM" id="Coils"/>
    </source>
</evidence>
<keyword evidence="1 3" id="KW-0175">Coiled coil</keyword>
<keyword evidence="5" id="KW-1185">Reference proteome</keyword>
<sequence length="62" mass="7354">MQTELFNQLETKIESMIDEVELLRMEISELREAKQKLEDGQQVWQENLQQLLNKFDSVDAAE</sequence>
<reference evidence="4 5" key="1">
    <citation type="journal article" date="2008" name="Int. J. Syst. Evol. Microbiol.">
        <title>Neptunomonas japonica sp. nov., an Osedax japonicus symbiont-like bacterium isolated from sediment adjacent to sperm whale carcasses off Kagoshima, Japan.</title>
        <authorList>
            <person name="Miyazaki M."/>
            <person name="Nogi Y."/>
            <person name="Fujiwara Y."/>
            <person name="Kawato M."/>
            <person name="Kubokawa K."/>
            <person name="Horikoshi K."/>
        </authorList>
    </citation>
    <scope>NUCLEOTIDE SEQUENCE [LARGE SCALE GENOMIC DNA]</scope>
    <source>
        <strain evidence="4 5">JAMM 1380</strain>
    </source>
</reference>
<dbReference type="Proteomes" id="UP000595332">
    <property type="component" value="Chromosome"/>
</dbReference>
<dbReference type="RefSeq" id="WP_028468090.1">
    <property type="nucleotide sequence ID" value="NZ_AP014546.1"/>
</dbReference>